<dbReference type="GO" id="GO:0005524">
    <property type="term" value="F:ATP binding"/>
    <property type="evidence" value="ECO:0007669"/>
    <property type="project" value="UniProtKB-KW"/>
</dbReference>
<dbReference type="PROSITE" id="PS50862">
    <property type="entry name" value="AA_TRNA_LIGASE_II"/>
    <property type="match status" value="1"/>
</dbReference>
<evidence type="ECO:0000256" key="5">
    <source>
        <dbReference type="ARBA" id="ARBA00022840"/>
    </source>
</evidence>
<comment type="similarity">
    <text evidence="1">Belongs to the class-II aminoacyl-tRNA synthetase family.</text>
</comment>
<protein>
    <recommendedName>
        <fullName evidence="2">asparagine--tRNA ligase</fullName>
        <ecNumber evidence="2">6.1.1.22</ecNumber>
    </recommendedName>
</protein>
<dbReference type="Pfam" id="PF00152">
    <property type="entry name" value="tRNA-synt_2"/>
    <property type="match status" value="1"/>
</dbReference>
<dbReference type="InParanoid" id="A0A3N4LAZ9"/>
<dbReference type="InterPro" id="IPR002312">
    <property type="entry name" value="Asp/Asn-tRNA-synth_IIb"/>
</dbReference>
<keyword evidence="10" id="KW-1185">Reference proteome</keyword>
<dbReference type="STRING" id="1392247.A0A3N4LAZ9"/>
<keyword evidence="6" id="KW-0648">Protein biosynthesis</keyword>
<evidence type="ECO:0000256" key="2">
    <source>
        <dbReference type="ARBA" id="ARBA00012816"/>
    </source>
</evidence>
<evidence type="ECO:0000259" key="8">
    <source>
        <dbReference type="PROSITE" id="PS50862"/>
    </source>
</evidence>
<evidence type="ECO:0000256" key="1">
    <source>
        <dbReference type="ARBA" id="ARBA00008226"/>
    </source>
</evidence>
<dbReference type="GO" id="GO:0006421">
    <property type="term" value="P:asparaginyl-tRNA aminoacylation"/>
    <property type="evidence" value="ECO:0007669"/>
    <property type="project" value="InterPro"/>
</dbReference>
<dbReference type="SUPFAM" id="SSF50249">
    <property type="entry name" value="Nucleic acid-binding proteins"/>
    <property type="match status" value="1"/>
</dbReference>
<dbReference type="InterPro" id="IPR004365">
    <property type="entry name" value="NA-bd_OB_tRNA"/>
</dbReference>
<dbReference type="InterPro" id="IPR006195">
    <property type="entry name" value="aa-tRNA-synth_II"/>
</dbReference>
<evidence type="ECO:0000256" key="6">
    <source>
        <dbReference type="ARBA" id="ARBA00022917"/>
    </source>
</evidence>
<keyword evidence="3" id="KW-0436">Ligase</keyword>
<feature type="domain" description="Aminoacyl-transfer RNA synthetases class-II family profile" evidence="8">
    <location>
        <begin position="117"/>
        <end position="451"/>
    </location>
</feature>
<dbReference type="Pfam" id="PF01336">
    <property type="entry name" value="tRNA_anti-codon"/>
    <property type="match status" value="1"/>
</dbReference>
<dbReference type="Proteomes" id="UP000277580">
    <property type="component" value="Unassembled WGS sequence"/>
</dbReference>
<reference evidence="9 10" key="1">
    <citation type="journal article" date="2018" name="Nat. Ecol. Evol.">
        <title>Pezizomycetes genomes reveal the molecular basis of ectomycorrhizal truffle lifestyle.</title>
        <authorList>
            <person name="Murat C."/>
            <person name="Payen T."/>
            <person name="Noel B."/>
            <person name="Kuo A."/>
            <person name="Morin E."/>
            <person name="Chen J."/>
            <person name="Kohler A."/>
            <person name="Krizsan K."/>
            <person name="Balestrini R."/>
            <person name="Da Silva C."/>
            <person name="Montanini B."/>
            <person name="Hainaut M."/>
            <person name="Levati E."/>
            <person name="Barry K.W."/>
            <person name="Belfiori B."/>
            <person name="Cichocki N."/>
            <person name="Clum A."/>
            <person name="Dockter R.B."/>
            <person name="Fauchery L."/>
            <person name="Guy J."/>
            <person name="Iotti M."/>
            <person name="Le Tacon F."/>
            <person name="Lindquist E.A."/>
            <person name="Lipzen A."/>
            <person name="Malagnac F."/>
            <person name="Mello A."/>
            <person name="Molinier V."/>
            <person name="Miyauchi S."/>
            <person name="Poulain J."/>
            <person name="Riccioni C."/>
            <person name="Rubini A."/>
            <person name="Sitrit Y."/>
            <person name="Splivallo R."/>
            <person name="Traeger S."/>
            <person name="Wang M."/>
            <person name="Zifcakova L."/>
            <person name="Wipf D."/>
            <person name="Zambonelli A."/>
            <person name="Paolocci F."/>
            <person name="Nowrousian M."/>
            <person name="Ottonello S."/>
            <person name="Baldrian P."/>
            <person name="Spatafora J.W."/>
            <person name="Henrissat B."/>
            <person name="Nagy L.G."/>
            <person name="Aury J.M."/>
            <person name="Wincker P."/>
            <person name="Grigoriev I.V."/>
            <person name="Bonfante P."/>
            <person name="Martin F.M."/>
        </authorList>
    </citation>
    <scope>NUCLEOTIDE SEQUENCE [LARGE SCALE GENOMIC DNA]</scope>
    <source>
        <strain evidence="9 10">CCBAS932</strain>
    </source>
</reference>
<dbReference type="GO" id="GO:0005739">
    <property type="term" value="C:mitochondrion"/>
    <property type="evidence" value="ECO:0007669"/>
    <property type="project" value="TreeGrafter"/>
</dbReference>
<evidence type="ECO:0000313" key="10">
    <source>
        <dbReference type="Proteomes" id="UP000277580"/>
    </source>
</evidence>
<dbReference type="InterPro" id="IPR012340">
    <property type="entry name" value="NA-bd_OB-fold"/>
</dbReference>
<accession>A0A3N4LAZ9</accession>
<dbReference type="InterPro" id="IPR004522">
    <property type="entry name" value="Asn-tRNA-ligase"/>
</dbReference>
<dbReference type="CDD" id="cd04318">
    <property type="entry name" value="EcAsnRS_like_N"/>
    <property type="match status" value="1"/>
</dbReference>
<dbReference type="GO" id="GO:0004816">
    <property type="term" value="F:asparagine-tRNA ligase activity"/>
    <property type="evidence" value="ECO:0007669"/>
    <property type="project" value="UniProtKB-EC"/>
</dbReference>
<keyword evidence="4" id="KW-0547">Nucleotide-binding</keyword>
<proteinExistence type="inferred from homology"/>
<dbReference type="EC" id="6.1.1.22" evidence="2"/>
<evidence type="ECO:0000256" key="3">
    <source>
        <dbReference type="ARBA" id="ARBA00022598"/>
    </source>
</evidence>
<dbReference type="NCBIfam" id="TIGR00457">
    <property type="entry name" value="asnS"/>
    <property type="match status" value="1"/>
</dbReference>
<dbReference type="PRINTS" id="PR01042">
    <property type="entry name" value="TRNASYNTHASP"/>
</dbReference>
<dbReference type="GO" id="GO:0003676">
    <property type="term" value="F:nucleic acid binding"/>
    <property type="evidence" value="ECO:0007669"/>
    <property type="project" value="InterPro"/>
</dbReference>
<keyword evidence="5" id="KW-0067">ATP-binding</keyword>
<evidence type="ECO:0000313" key="9">
    <source>
        <dbReference type="EMBL" id="RPB17821.1"/>
    </source>
</evidence>
<evidence type="ECO:0000256" key="4">
    <source>
        <dbReference type="ARBA" id="ARBA00022741"/>
    </source>
</evidence>
<dbReference type="AlphaFoldDB" id="A0A3N4LAZ9"/>
<dbReference type="InterPro" id="IPR045864">
    <property type="entry name" value="aa-tRNA-synth_II/BPL/LPL"/>
</dbReference>
<dbReference type="PANTHER" id="PTHR22594">
    <property type="entry name" value="ASPARTYL/LYSYL-TRNA SYNTHETASE"/>
    <property type="match status" value="1"/>
</dbReference>
<dbReference type="InterPro" id="IPR004364">
    <property type="entry name" value="Aa-tRNA-synt_II"/>
</dbReference>
<sequence>MAPPVVTVHGWIRSVRRMKNVSFAHIADGSTTVPLQAVLTKEQSEGLATGASVKITGEWKKSISGGKQAKELLAQEVKIIGEADPETYPLQKKYQTAEYLRSLPHLRSRIPGNSNLLQLRSYMISRLTAFFSSHEFVQCHPPIITSSDAEGAGEVFTVSSNAAATNENKAAHFFRDPKYLTVSSQLHLEALAAALPRVWTLSPTFRAEKSDTARHLSEFYMLEVETSFIDSLEPLLNTVEDMAKDLVRGISNSRVGAETLSSAGEKAGEIEERWKGLLENEWSRITYTEAVDGLQAAVNRGEVKFVFPPTWGVGLQAEHEKFLAQTLGGGGKGGPVFVTDYPRDLKPFYMLPSRGETQEGRETVACFDLLLPVVGELVGGSLREHRYEELVGAMKKMDLVPEDEDELGNLRWYAELRKWGSTEHGGFGMGFDRLLCYLAGVDNIRETVTFPRWVGRCDC</sequence>
<keyword evidence="7 9" id="KW-0030">Aminoacyl-tRNA synthetase</keyword>
<organism evidence="9 10">
    <name type="scientific">Morchella conica CCBAS932</name>
    <dbReference type="NCBI Taxonomy" id="1392247"/>
    <lineage>
        <taxon>Eukaryota</taxon>
        <taxon>Fungi</taxon>
        <taxon>Dikarya</taxon>
        <taxon>Ascomycota</taxon>
        <taxon>Pezizomycotina</taxon>
        <taxon>Pezizomycetes</taxon>
        <taxon>Pezizales</taxon>
        <taxon>Morchellaceae</taxon>
        <taxon>Morchella</taxon>
    </lineage>
</organism>
<gene>
    <name evidence="9" type="ORF">P167DRAFT_550854</name>
</gene>
<dbReference type="Gene3D" id="3.30.930.10">
    <property type="entry name" value="Bira Bifunctional Protein, Domain 2"/>
    <property type="match status" value="1"/>
</dbReference>
<dbReference type="EMBL" id="ML119105">
    <property type="protein sequence ID" value="RPB17821.1"/>
    <property type="molecule type" value="Genomic_DNA"/>
</dbReference>
<dbReference type="PANTHER" id="PTHR22594:SF34">
    <property type="entry name" value="ASPARAGINE--TRNA LIGASE, MITOCHONDRIAL-RELATED"/>
    <property type="match status" value="1"/>
</dbReference>
<name>A0A3N4LAZ9_9PEZI</name>
<dbReference type="FunCoup" id="A0A3N4LAZ9">
    <property type="interactions" value="492"/>
</dbReference>
<dbReference type="SUPFAM" id="SSF55681">
    <property type="entry name" value="Class II aaRS and biotin synthetases"/>
    <property type="match status" value="1"/>
</dbReference>
<dbReference type="NCBIfam" id="NF003037">
    <property type="entry name" value="PRK03932.1"/>
    <property type="match status" value="1"/>
</dbReference>
<evidence type="ECO:0000256" key="7">
    <source>
        <dbReference type="ARBA" id="ARBA00023146"/>
    </source>
</evidence>
<dbReference type="Gene3D" id="2.40.50.140">
    <property type="entry name" value="Nucleic acid-binding proteins"/>
    <property type="match status" value="1"/>
</dbReference>
<dbReference type="OrthoDB" id="43906at2759"/>